<dbReference type="Pfam" id="PF13650">
    <property type="entry name" value="Asp_protease_2"/>
    <property type="match status" value="1"/>
</dbReference>
<accession>A0A915IQE4</accession>
<keyword evidence="1" id="KW-1185">Reference proteome</keyword>
<proteinExistence type="predicted"/>
<reference evidence="2" key="1">
    <citation type="submission" date="2022-11" db="UniProtKB">
        <authorList>
            <consortium name="WormBaseParasite"/>
        </authorList>
    </citation>
    <scope>IDENTIFICATION</scope>
</reference>
<name>A0A915IQE4_ROMCU</name>
<protein>
    <submittedName>
        <fullName evidence="2">Peptidase A2 domain-containing protein</fullName>
    </submittedName>
</protein>
<dbReference type="SUPFAM" id="SSF50630">
    <property type="entry name" value="Acid proteases"/>
    <property type="match status" value="1"/>
</dbReference>
<evidence type="ECO:0000313" key="1">
    <source>
        <dbReference type="Proteomes" id="UP000887565"/>
    </source>
</evidence>
<sequence>MRAFKIPIKLGTIKAHALIDTGAQCSVLSSVLVKCAFDKQLLQLLICGKIKVADGAVVNAHNLVVVTMESAFGEHMIKCVILDDDNNNQCIIGTNFLAHPDIHRILNFKDNYIEIQDVKLPLKVIPSIPPHTELFLNARNDNILEEIPGVERVSFHDDNLDIFSQTQQIEEEQAAAGGYRTL</sequence>
<dbReference type="PROSITE" id="PS00141">
    <property type="entry name" value="ASP_PROTEASE"/>
    <property type="match status" value="1"/>
</dbReference>
<evidence type="ECO:0000313" key="2">
    <source>
        <dbReference type="WBParaSite" id="nRc.2.0.1.t16222-RA"/>
    </source>
</evidence>
<dbReference type="CDD" id="cd00303">
    <property type="entry name" value="retropepsin_like"/>
    <property type="match status" value="1"/>
</dbReference>
<dbReference type="GO" id="GO:0004190">
    <property type="term" value="F:aspartic-type endopeptidase activity"/>
    <property type="evidence" value="ECO:0007669"/>
    <property type="project" value="InterPro"/>
</dbReference>
<dbReference type="Gene3D" id="2.40.70.10">
    <property type="entry name" value="Acid Proteases"/>
    <property type="match status" value="1"/>
</dbReference>
<dbReference type="InterPro" id="IPR001969">
    <property type="entry name" value="Aspartic_peptidase_AS"/>
</dbReference>
<dbReference type="Proteomes" id="UP000887565">
    <property type="component" value="Unplaced"/>
</dbReference>
<organism evidence="1 2">
    <name type="scientific">Romanomermis culicivorax</name>
    <name type="common">Nematode worm</name>
    <dbReference type="NCBI Taxonomy" id="13658"/>
    <lineage>
        <taxon>Eukaryota</taxon>
        <taxon>Metazoa</taxon>
        <taxon>Ecdysozoa</taxon>
        <taxon>Nematoda</taxon>
        <taxon>Enoplea</taxon>
        <taxon>Dorylaimia</taxon>
        <taxon>Mermithida</taxon>
        <taxon>Mermithoidea</taxon>
        <taxon>Mermithidae</taxon>
        <taxon>Romanomermis</taxon>
    </lineage>
</organism>
<dbReference type="AlphaFoldDB" id="A0A915IQE4"/>
<dbReference type="GO" id="GO:0006508">
    <property type="term" value="P:proteolysis"/>
    <property type="evidence" value="ECO:0007669"/>
    <property type="project" value="InterPro"/>
</dbReference>
<dbReference type="WBParaSite" id="nRc.2.0.1.t16222-RA">
    <property type="protein sequence ID" value="nRc.2.0.1.t16222-RA"/>
    <property type="gene ID" value="nRc.2.0.1.g16222"/>
</dbReference>
<dbReference type="InterPro" id="IPR021109">
    <property type="entry name" value="Peptidase_aspartic_dom_sf"/>
</dbReference>